<protein>
    <submittedName>
        <fullName evidence="1">Uncharacterized protein</fullName>
    </submittedName>
</protein>
<reference evidence="1" key="1">
    <citation type="submission" date="2020-10" db="EMBL/GenBank/DDBJ databases">
        <title>Unveiling of a novel bifunctional photoreceptor, Dualchrome1, isolated from a cosmopolitan green alga.</title>
        <authorList>
            <person name="Suzuki S."/>
            <person name="Kawachi M."/>
        </authorList>
    </citation>
    <scope>NUCLEOTIDE SEQUENCE</scope>
    <source>
        <strain evidence="1">NIES 2893</strain>
    </source>
</reference>
<evidence type="ECO:0000313" key="1">
    <source>
        <dbReference type="EMBL" id="GHP08089.1"/>
    </source>
</evidence>
<proteinExistence type="predicted"/>
<gene>
    <name evidence="1" type="ORF">PPROV_000683100</name>
</gene>
<evidence type="ECO:0000313" key="2">
    <source>
        <dbReference type="Proteomes" id="UP000660262"/>
    </source>
</evidence>
<dbReference type="Proteomes" id="UP000660262">
    <property type="component" value="Unassembled WGS sequence"/>
</dbReference>
<organism evidence="1 2">
    <name type="scientific">Pycnococcus provasolii</name>
    <dbReference type="NCBI Taxonomy" id="41880"/>
    <lineage>
        <taxon>Eukaryota</taxon>
        <taxon>Viridiplantae</taxon>
        <taxon>Chlorophyta</taxon>
        <taxon>Pseudoscourfieldiophyceae</taxon>
        <taxon>Pseudoscourfieldiales</taxon>
        <taxon>Pycnococcaceae</taxon>
        <taxon>Pycnococcus</taxon>
    </lineage>
</organism>
<name>A0A830HSY0_9CHLO</name>
<accession>A0A830HSY0</accession>
<sequence>MLASFSSVSVRTARQRPACGSSSRAACRIHRVHANTDWFLDAAGCEPMRVIDPQTGPQGGQEFITSKESSPAACSYVSPFHIPGGKNEKYTSVATWLHGMENSAKVMFKASEKHLLMTALSGPSNEHDPWADYGYELVVDGEPLFANGEERELHPGSKIRLTGPGEDDSNPLAAWLSEYVVYRDTHAHA</sequence>
<dbReference type="AlphaFoldDB" id="A0A830HSY0"/>
<keyword evidence="2" id="KW-1185">Reference proteome</keyword>
<comment type="caution">
    <text evidence="1">The sequence shown here is derived from an EMBL/GenBank/DDBJ whole genome shotgun (WGS) entry which is preliminary data.</text>
</comment>
<dbReference type="EMBL" id="BNJQ01000019">
    <property type="protein sequence ID" value="GHP08089.1"/>
    <property type="molecule type" value="Genomic_DNA"/>
</dbReference>